<comment type="caution">
    <text evidence="2">The sequence shown here is derived from an EMBL/GenBank/DDBJ whole genome shotgun (WGS) entry which is preliminary data.</text>
</comment>
<feature type="region of interest" description="Disordered" evidence="1">
    <location>
        <begin position="56"/>
        <end position="83"/>
    </location>
</feature>
<keyword evidence="3" id="KW-1185">Reference proteome</keyword>
<reference evidence="2" key="2">
    <citation type="submission" date="2023-04" db="EMBL/GenBank/DDBJ databases">
        <authorList>
            <person name="Bruccoleri R.E."/>
            <person name="Oakeley E.J."/>
            <person name="Faust A.-M."/>
            <person name="Dessus-Babus S."/>
            <person name="Altorfer M."/>
            <person name="Burckhardt D."/>
            <person name="Oertli M."/>
            <person name="Naumann U."/>
            <person name="Petersen F."/>
            <person name="Wong J."/>
        </authorList>
    </citation>
    <scope>NUCLEOTIDE SEQUENCE</scope>
    <source>
        <strain evidence="2">GSM-AAB239-AS_SAM_17_03QT</strain>
        <tissue evidence="2">Leaf</tissue>
    </source>
</reference>
<proteinExistence type="predicted"/>
<sequence>MARSRCSPEHGALDAKVARQVLSSTVHERSPAGLGTGVPAIGTRLDRGRWCQDSKIETLGGGGTNLRRDSTGEKSRERRSVAGSSNAMALKIWSSRIYGIGGGDEGTWTMVVARDDRPEINGRRKDKFIGVMGTRRSNFW</sequence>
<organism evidence="2 3">
    <name type="scientific">Iris pallida</name>
    <name type="common">Sweet iris</name>
    <dbReference type="NCBI Taxonomy" id="29817"/>
    <lineage>
        <taxon>Eukaryota</taxon>
        <taxon>Viridiplantae</taxon>
        <taxon>Streptophyta</taxon>
        <taxon>Embryophyta</taxon>
        <taxon>Tracheophyta</taxon>
        <taxon>Spermatophyta</taxon>
        <taxon>Magnoliopsida</taxon>
        <taxon>Liliopsida</taxon>
        <taxon>Asparagales</taxon>
        <taxon>Iridaceae</taxon>
        <taxon>Iridoideae</taxon>
        <taxon>Irideae</taxon>
        <taxon>Iris</taxon>
    </lineage>
</organism>
<protein>
    <submittedName>
        <fullName evidence="2">Basic proline-rich protein-like isoform X1</fullName>
    </submittedName>
</protein>
<dbReference type="Proteomes" id="UP001140949">
    <property type="component" value="Unassembled WGS sequence"/>
</dbReference>
<gene>
    <name evidence="2" type="ORF">M6B38_305535</name>
</gene>
<name>A0AAX6HLI5_IRIPA</name>
<evidence type="ECO:0000256" key="1">
    <source>
        <dbReference type="SAM" id="MobiDB-lite"/>
    </source>
</evidence>
<evidence type="ECO:0000313" key="3">
    <source>
        <dbReference type="Proteomes" id="UP001140949"/>
    </source>
</evidence>
<dbReference type="AlphaFoldDB" id="A0AAX6HLI5"/>
<accession>A0AAX6HLI5</accession>
<feature type="compositionally biased region" description="Basic and acidic residues" evidence="1">
    <location>
        <begin position="66"/>
        <end position="80"/>
    </location>
</feature>
<dbReference type="EMBL" id="JANAVB010008400">
    <property type="protein sequence ID" value="KAJ6841632.1"/>
    <property type="molecule type" value="Genomic_DNA"/>
</dbReference>
<evidence type="ECO:0000313" key="2">
    <source>
        <dbReference type="EMBL" id="KAJ6841632.1"/>
    </source>
</evidence>
<reference evidence="2" key="1">
    <citation type="journal article" date="2023" name="GigaByte">
        <title>Genome assembly of the bearded iris, Iris pallida Lam.</title>
        <authorList>
            <person name="Bruccoleri R.E."/>
            <person name="Oakeley E.J."/>
            <person name="Faust A.M.E."/>
            <person name="Altorfer M."/>
            <person name="Dessus-Babus S."/>
            <person name="Burckhardt D."/>
            <person name="Oertli M."/>
            <person name="Naumann U."/>
            <person name="Petersen F."/>
            <person name="Wong J."/>
        </authorList>
    </citation>
    <scope>NUCLEOTIDE SEQUENCE</scope>
    <source>
        <strain evidence="2">GSM-AAB239-AS_SAM_17_03QT</strain>
    </source>
</reference>